<dbReference type="FunFam" id="3.40.640.10:FF:000064">
    <property type="entry name" value="Aspartate aminotransferase"/>
    <property type="match status" value="1"/>
</dbReference>
<dbReference type="InterPro" id="IPR015424">
    <property type="entry name" value="PyrdxlP-dep_Trfase"/>
</dbReference>
<evidence type="ECO:0000313" key="10">
    <source>
        <dbReference type="Proteomes" id="UP001209540"/>
    </source>
</evidence>
<evidence type="ECO:0000256" key="3">
    <source>
        <dbReference type="ARBA" id="ARBA00011738"/>
    </source>
</evidence>
<evidence type="ECO:0000256" key="2">
    <source>
        <dbReference type="ARBA" id="ARBA00007441"/>
    </source>
</evidence>
<keyword evidence="10" id="KW-1185">Reference proteome</keyword>
<keyword evidence="4 7" id="KW-0032">Aminotransferase</keyword>
<dbReference type="InterPro" id="IPR004838">
    <property type="entry name" value="NHTrfase_class1_PyrdxlP-BS"/>
</dbReference>
<comment type="similarity">
    <text evidence="2">Belongs to the class-I pyridoxal-phosphate-dependent aminotransferase family.</text>
</comment>
<gene>
    <name evidence="9" type="ORF">BDA99DRAFT_501999</name>
</gene>
<name>A0AAD5K5J8_9FUNG</name>
<evidence type="ECO:0000256" key="6">
    <source>
        <dbReference type="ARBA" id="ARBA00022898"/>
    </source>
</evidence>
<dbReference type="GO" id="GO:0005829">
    <property type="term" value="C:cytosol"/>
    <property type="evidence" value="ECO:0007669"/>
    <property type="project" value="TreeGrafter"/>
</dbReference>
<evidence type="ECO:0000259" key="8">
    <source>
        <dbReference type="Pfam" id="PF00155"/>
    </source>
</evidence>
<dbReference type="CDD" id="cd00609">
    <property type="entry name" value="AAT_like"/>
    <property type="match status" value="1"/>
</dbReference>
<dbReference type="InterPro" id="IPR015422">
    <property type="entry name" value="PyrdxlP-dep_Trfase_small"/>
</dbReference>
<keyword evidence="6" id="KW-0663">Pyridoxal phosphate</keyword>
<dbReference type="NCBIfam" id="NF006719">
    <property type="entry name" value="PRK09257.1"/>
    <property type="match status" value="1"/>
</dbReference>
<dbReference type="EMBL" id="JAIXMP010000007">
    <property type="protein sequence ID" value="KAI9270520.1"/>
    <property type="molecule type" value="Genomic_DNA"/>
</dbReference>
<reference evidence="9" key="1">
    <citation type="journal article" date="2022" name="IScience">
        <title>Evolution of zygomycete secretomes and the origins of terrestrial fungal ecologies.</title>
        <authorList>
            <person name="Chang Y."/>
            <person name="Wang Y."/>
            <person name="Mondo S."/>
            <person name="Ahrendt S."/>
            <person name="Andreopoulos W."/>
            <person name="Barry K."/>
            <person name="Beard J."/>
            <person name="Benny G.L."/>
            <person name="Blankenship S."/>
            <person name="Bonito G."/>
            <person name="Cuomo C."/>
            <person name="Desiro A."/>
            <person name="Gervers K.A."/>
            <person name="Hundley H."/>
            <person name="Kuo A."/>
            <person name="LaButti K."/>
            <person name="Lang B.F."/>
            <person name="Lipzen A."/>
            <person name="O'Donnell K."/>
            <person name="Pangilinan J."/>
            <person name="Reynolds N."/>
            <person name="Sandor L."/>
            <person name="Smith M.E."/>
            <person name="Tsang A."/>
            <person name="Grigoriev I.V."/>
            <person name="Stajich J.E."/>
            <person name="Spatafora J.W."/>
        </authorList>
    </citation>
    <scope>NUCLEOTIDE SEQUENCE</scope>
    <source>
        <strain evidence="9">RSA 2281</strain>
    </source>
</reference>
<comment type="catalytic activity">
    <reaction evidence="7">
        <text>L-aspartate + 2-oxoglutarate = oxaloacetate + L-glutamate</text>
        <dbReference type="Rhea" id="RHEA:21824"/>
        <dbReference type="ChEBI" id="CHEBI:16452"/>
        <dbReference type="ChEBI" id="CHEBI:16810"/>
        <dbReference type="ChEBI" id="CHEBI:29985"/>
        <dbReference type="ChEBI" id="CHEBI:29991"/>
        <dbReference type="EC" id="2.6.1.1"/>
    </reaction>
</comment>
<evidence type="ECO:0000256" key="7">
    <source>
        <dbReference type="RuleBase" id="RU000480"/>
    </source>
</evidence>
<comment type="cofactor">
    <cofactor evidence="1">
        <name>pyridoxal 5'-phosphate</name>
        <dbReference type="ChEBI" id="CHEBI:597326"/>
    </cofactor>
</comment>
<evidence type="ECO:0000256" key="1">
    <source>
        <dbReference type="ARBA" id="ARBA00001933"/>
    </source>
</evidence>
<protein>
    <recommendedName>
        <fullName evidence="7">Aspartate aminotransferase</fullName>
        <ecNumber evidence="7">2.6.1.1</ecNumber>
    </recommendedName>
</protein>
<keyword evidence="5 7" id="KW-0808">Transferase</keyword>
<accession>A0AAD5K5J8</accession>
<feature type="domain" description="Aminotransferase class I/classII large" evidence="8">
    <location>
        <begin position="51"/>
        <end position="418"/>
    </location>
</feature>
<dbReference type="GO" id="GO:0006532">
    <property type="term" value="P:aspartate biosynthetic process"/>
    <property type="evidence" value="ECO:0007669"/>
    <property type="project" value="TreeGrafter"/>
</dbReference>
<reference evidence="9" key="2">
    <citation type="submission" date="2023-02" db="EMBL/GenBank/DDBJ databases">
        <authorList>
            <consortium name="DOE Joint Genome Institute"/>
            <person name="Mondo S.J."/>
            <person name="Chang Y."/>
            <person name="Wang Y."/>
            <person name="Ahrendt S."/>
            <person name="Andreopoulos W."/>
            <person name="Barry K."/>
            <person name="Beard J."/>
            <person name="Benny G.L."/>
            <person name="Blankenship S."/>
            <person name="Bonito G."/>
            <person name="Cuomo C."/>
            <person name="Desiro A."/>
            <person name="Gervers K.A."/>
            <person name="Hundley H."/>
            <person name="Kuo A."/>
            <person name="LaButti K."/>
            <person name="Lang B.F."/>
            <person name="Lipzen A."/>
            <person name="O'Donnell K."/>
            <person name="Pangilinan J."/>
            <person name="Reynolds N."/>
            <person name="Sandor L."/>
            <person name="Smith M.W."/>
            <person name="Tsang A."/>
            <person name="Grigoriev I.V."/>
            <person name="Stajich J.E."/>
            <person name="Spatafora J.W."/>
        </authorList>
    </citation>
    <scope>NUCLEOTIDE SEQUENCE</scope>
    <source>
        <strain evidence="9">RSA 2281</strain>
    </source>
</reference>
<dbReference type="InterPro" id="IPR000796">
    <property type="entry name" value="Asp_trans"/>
</dbReference>
<sequence>MSGNSSQQRLGQITAHLNNEKQTSAFQTVPQAPADVIFSLTAGFKADTNPNKINVGVGAFRTDELKPYVLPVVKKADAILFNDASLDHEYLPIAGTPSYTKAAAKLILGEGSPAIRENRVSAIQTISGTGSIHTGAAFLSQFYKKSRKCYISKPTWANHRNVFALVGFEVEEYPYWNPETRGLNYDAMIQTMQNAPNGSIFILHACAHNPTGVDPTQEQWKGIAEVMRAKGHFPFFDCAYQGFASGDLDRDAWAVRYFVDLGFELFVAQSFAKNFGLYGERAGNLTIVAKSPADAGRVLSQLEKLQRSEISNPPAYGSRIVDIILNDPALYAEWKENLKYMSNRIISMRKQLYDRLIELGTPGTWNHITDQIGMFSFTGLKAPQVKVMKEKYHIYLTDNGRISMAGLSTKNIDYFARAVDDVVRNVRV</sequence>
<organism evidence="9 10">
    <name type="scientific">Phascolomyces articulosus</name>
    <dbReference type="NCBI Taxonomy" id="60185"/>
    <lineage>
        <taxon>Eukaryota</taxon>
        <taxon>Fungi</taxon>
        <taxon>Fungi incertae sedis</taxon>
        <taxon>Mucoromycota</taxon>
        <taxon>Mucoromycotina</taxon>
        <taxon>Mucoromycetes</taxon>
        <taxon>Mucorales</taxon>
        <taxon>Lichtheimiaceae</taxon>
        <taxon>Phascolomyces</taxon>
    </lineage>
</organism>
<dbReference type="SUPFAM" id="SSF53383">
    <property type="entry name" value="PLP-dependent transferases"/>
    <property type="match status" value="1"/>
</dbReference>
<dbReference type="EC" id="2.6.1.1" evidence="7"/>
<evidence type="ECO:0000313" key="9">
    <source>
        <dbReference type="EMBL" id="KAI9270520.1"/>
    </source>
</evidence>
<dbReference type="GO" id="GO:0030170">
    <property type="term" value="F:pyridoxal phosphate binding"/>
    <property type="evidence" value="ECO:0007669"/>
    <property type="project" value="InterPro"/>
</dbReference>
<dbReference type="InterPro" id="IPR015421">
    <property type="entry name" value="PyrdxlP-dep_Trfase_major"/>
</dbReference>
<evidence type="ECO:0000256" key="4">
    <source>
        <dbReference type="ARBA" id="ARBA00022576"/>
    </source>
</evidence>
<comment type="subunit">
    <text evidence="3 7">Homodimer.</text>
</comment>
<dbReference type="PANTHER" id="PTHR11879:SF55">
    <property type="entry name" value="GLUTAMATE OXALOACETATE TRANSAMINASE 1, ISOFORM B"/>
    <property type="match status" value="1"/>
</dbReference>
<dbReference type="PRINTS" id="PR00799">
    <property type="entry name" value="TRANSAMINASE"/>
</dbReference>
<evidence type="ECO:0000256" key="5">
    <source>
        <dbReference type="ARBA" id="ARBA00022679"/>
    </source>
</evidence>
<comment type="caution">
    <text evidence="9">The sequence shown here is derived from an EMBL/GenBank/DDBJ whole genome shotgun (WGS) entry which is preliminary data.</text>
</comment>
<dbReference type="Pfam" id="PF00155">
    <property type="entry name" value="Aminotran_1_2"/>
    <property type="match status" value="1"/>
</dbReference>
<proteinExistence type="inferred from homology"/>
<dbReference type="AlphaFoldDB" id="A0AAD5K5J8"/>
<dbReference type="PANTHER" id="PTHR11879">
    <property type="entry name" value="ASPARTATE AMINOTRANSFERASE"/>
    <property type="match status" value="1"/>
</dbReference>
<dbReference type="Proteomes" id="UP001209540">
    <property type="component" value="Unassembled WGS sequence"/>
</dbReference>
<dbReference type="FunFam" id="3.90.1150.10:FF:000001">
    <property type="entry name" value="Aspartate aminotransferase"/>
    <property type="match status" value="1"/>
</dbReference>
<dbReference type="InterPro" id="IPR004839">
    <property type="entry name" value="Aminotransferase_I/II_large"/>
</dbReference>
<dbReference type="PROSITE" id="PS00105">
    <property type="entry name" value="AA_TRANSFER_CLASS_1"/>
    <property type="match status" value="1"/>
</dbReference>
<comment type="miscellaneous">
    <text evidence="7">In eukaryotes there are cytoplasmic, mitochondrial and chloroplastic isozymes.</text>
</comment>
<dbReference type="GO" id="GO:0004069">
    <property type="term" value="F:L-aspartate:2-oxoglutarate aminotransferase activity"/>
    <property type="evidence" value="ECO:0007669"/>
    <property type="project" value="UniProtKB-EC"/>
</dbReference>
<dbReference type="Gene3D" id="3.90.1150.10">
    <property type="entry name" value="Aspartate Aminotransferase, domain 1"/>
    <property type="match status" value="1"/>
</dbReference>
<dbReference type="Gene3D" id="3.40.640.10">
    <property type="entry name" value="Type I PLP-dependent aspartate aminotransferase-like (Major domain)"/>
    <property type="match status" value="1"/>
</dbReference>